<keyword evidence="4" id="KW-0067">ATP-binding</keyword>
<evidence type="ECO:0000313" key="4">
    <source>
        <dbReference type="EMBL" id="KAK2941414.1"/>
    </source>
</evidence>
<dbReference type="SUPFAM" id="SSF52540">
    <property type="entry name" value="P-loop containing nucleoside triphosphate hydrolases"/>
    <property type="match status" value="1"/>
</dbReference>
<feature type="domain" description="AAA+ ATPase" evidence="3">
    <location>
        <begin position="56"/>
        <end position="174"/>
    </location>
</feature>
<dbReference type="GO" id="GO:0004386">
    <property type="term" value="F:helicase activity"/>
    <property type="evidence" value="ECO:0007669"/>
    <property type="project" value="UniProtKB-KW"/>
</dbReference>
<dbReference type="PANTHER" id="PTHR13779:SF7">
    <property type="entry name" value="ATPASE WRNIP1"/>
    <property type="match status" value="1"/>
</dbReference>
<dbReference type="Proteomes" id="UP001281761">
    <property type="component" value="Unassembled WGS sequence"/>
</dbReference>
<accession>A0ABQ9WPK0</accession>
<dbReference type="SUPFAM" id="SSF48019">
    <property type="entry name" value="post-AAA+ oligomerization domain-like"/>
    <property type="match status" value="1"/>
</dbReference>
<comment type="similarity">
    <text evidence="1">Belongs to the AAA ATPase family. RarA/MGS1/WRNIP1 subfamily.</text>
</comment>
<evidence type="ECO:0000256" key="1">
    <source>
        <dbReference type="ARBA" id="ARBA00008959"/>
    </source>
</evidence>
<protein>
    <submittedName>
        <fullName evidence="4">Werner helicase interacting protein</fullName>
    </submittedName>
</protein>
<organism evidence="4 5">
    <name type="scientific">Blattamonas nauphoetae</name>
    <dbReference type="NCBI Taxonomy" id="2049346"/>
    <lineage>
        <taxon>Eukaryota</taxon>
        <taxon>Metamonada</taxon>
        <taxon>Preaxostyla</taxon>
        <taxon>Oxymonadida</taxon>
        <taxon>Blattamonas</taxon>
    </lineage>
</organism>
<dbReference type="PANTHER" id="PTHR13779">
    <property type="entry name" value="WERNER HELICASE-INTERACTING PROTEIN 1 FAMILY MEMBER"/>
    <property type="match status" value="1"/>
</dbReference>
<comment type="caution">
    <text evidence="4">The sequence shown here is derived from an EMBL/GenBank/DDBJ whole genome shotgun (WGS) entry which is preliminary data.</text>
</comment>
<dbReference type="Gene3D" id="1.20.272.10">
    <property type="match status" value="1"/>
</dbReference>
<gene>
    <name evidence="4" type="ORF">BLNAU_23682</name>
</gene>
<dbReference type="Gene3D" id="3.40.50.300">
    <property type="entry name" value="P-loop containing nucleotide triphosphate hydrolases"/>
    <property type="match status" value="1"/>
</dbReference>
<keyword evidence="4" id="KW-0347">Helicase</keyword>
<evidence type="ECO:0000259" key="3">
    <source>
        <dbReference type="SMART" id="SM00382"/>
    </source>
</evidence>
<sequence>MLCQWIDFFSSQCKTETRSRNSSSFKAPSFFTFSICRSTKIVFDNRNLRARLESDTLPSTLIHGPPGCGKTTFAHIASLNSKKYFVKVSAITANTQFIRSVLKEAQKHIDDSGFQTILFVDEIHQLSKKLQEQLVGMIEKQIIILIGATTEDPSFVLHRPLVDKCTVLHFQEIGSDDLKSVLWRGLSSLSSSPYPPRDAAASHQPSLPRVLHLPHTNPSLNLSNCFICCPVCGCLRFETNDEVLELIVGRSNGDCRSALGMLEMIARRKFEDRKKRVAEQWNMLKVDIGIDNSEGGVHITSSQQSTDINEGEKRARDAPPSQQSEPRCSSPHHPCITLDPSDCDASLAMHTFHDRHGESHYNIISAVHKSARGNDPEGTLYYTTRMIQGGEPKFALRRLVQFSGEDVGFAKTSAVSYATAIAHEQKLLEKEDGEAAIALLAAQMATDPKNVDEYTAQQTAMRFAMANKASGLEGVLALPFHNFLEREHSSWGGKKIGAPKMYVDDPFLNQRIDFYE</sequence>
<dbReference type="EMBL" id="JARBJD010000504">
    <property type="protein sequence ID" value="KAK2941414.1"/>
    <property type="molecule type" value="Genomic_DNA"/>
</dbReference>
<proteinExistence type="inferred from homology"/>
<dbReference type="InterPro" id="IPR051314">
    <property type="entry name" value="AAA_ATPase_RarA/MGS1/WRNIP1"/>
</dbReference>
<keyword evidence="4" id="KW-0547">Nucleotide-binding</keyword>
<feature type="compositionally biased region" description="Polar residues" evidence="2">
    <location>
        <begin position="299"/>
        <end position="308"/>
    </location>
</feature>
<evidence type="ECO:0000256" key="2">
    <source>
        <dbReference type="SAM" id="MobiDB-lite"/>
    </source>
</evidence>
<keyword evidence="4" id="KW-0378">Hydrolase</keyword>
<dbReference type="Gene3D" id="1.10.8.60">
    <property type="match status" value="1"/>
</dbReference>
<feature type="region of interest" description="Disordered" evidence="2">
    <location>
        <begin position="295"/>
        <end position="333"/>
    </location>
</feature>
<evidence type="ECO:0000313" key="5">
    <source>
        <dbReference type="Proteomes" id="UP001281761"/>
    </source>
</evidence>
<dbReference type="SMART" id="SM00382">
    <property type="entry name" value="AAA"/>
    <property type="match status" value="1"/>
</dbReference>
<keyword evidence="5" id="KW-1185">Reference proteome</keyword>
<dbReference type="CDD" id="cd00009">
    <property type="entry name" value="AAA"/>
    <property type="match status" value="1"/>
</dbReference>
<dbReference type="InterPro" id="IPR021886">
    <property type="entry name" value="MgsA_C"/>
</dbReference>
<reference evidence="4 5" key="1">
    <citation type="journal article" date="2022" name="bioRxiv">
        <title>Genomics of Preaxostyla Flagellates Illuminates Evolutionary Transitions and the Path Towards Mitochondrial Loss.</title>
        <authorList>
            <person name="Novak L.V.F."/>
            <person name="Treitli S.C."/>
            <person name="Pyrih J."/>
            <person name="Halakuc P."/>
            <person name="Pipaliya S.V."/>
            <person name="Vacek V."/>
            <person name="Brzon O."/>
            <person name="Soukal P."/>
            <person name="Eme L."/>
            <person name="Dacks J.B."/>
            <person name="Karnkowska A."/>
            <person name="Elias M."/>
            <person name="Hampl V."/>
        </authorList>
    </citation>
    <scope>NUCLEOTIDE SEQUENCE [LARGE SCALE GENOMIC DNA]</scope>
    <source>
        <strain evidence="4">NAU3</strain>
        <tissue evidence="4">Gut</tissue>
    </source>
</reference>
<dbReference type="Pfam" id="PF00004">
    <property type="entry name" value="AAA"/>
    <property type="match status" value="1"/>
</dbReference>
<dbReference type="InterPro" id="IPR027417">
    <property type="entry name" value="P-loop_NTPase"/>
</dbReference>
<dbReference type="InterPro" id="IPR003959">
    <property type="entry name" value="ATPase_AAA_core"/>
</dbReference>
<dbReference type="Pfam" id="PF12002">
    <property type="entry name" value="MgsA_C"/>
    <property type="match status" value="1"/>
</dbReference>
<dbReference type="InterPro" id="IPR003593">
    <property type="entry name" value="AAA+_ATPase"/>
</dbReference>
<dbReference type="InterPro" id="IPR008921">
    <property type="entry name" value="DNA_pol3_clamp-load_cplx_C"/>
</dbReference>
<name>A0ABQ9WPK0_9EUKA</name>